<gene>
    <name evidence="2" type="ORF">GCM10010390_92700</name>
</gene>
<feature type="chain" id="PRO_5045745528" description="Secreted protein" evidence="1">
    <location>
        <begin position="21"/>
        <end position="95"/>
    </location>
</feature>
<proteinExistence type="predicted"/>
<comment type="caution">
    <text evidence="2">The sequence shown here is derived from an EMBL/GenBank/DDBJ whole genome shotgun (WGS) entry which is preliminary data.</text>
</comment>
<organism evidence="2 3">
    <name type="scientific">Streptomyces mordarskii</name>
    <dbReference type="NCBI Taxonomy" id="1226758"/>
    <lineage>
        <taxon>Bacteria</taxon>
        <taxon>Bacillati</taxon>
        <taxon>Actinomycetota</taxon>
        <taxon>Actinomycetes</taxon>
        <taxon>Kitasatosporales</taxon>
        <taxon>Streptomycetaceae</taxon>
        <taxon>Streptomyces</taxon>
    </lineage>
</organism>
<keyword evidence="3" id="KW-1185">Reference proteome</keyword>
<reference evidence="2 3" key="1">
    <citation type="journal article" date="2019" name="Int. J. Syst. Evol. Microbiol.">
        <title>The Global Catalogue of Microorganisms (GCM) 10K type strain sequencing project: providing services to taxonomists for standard genome sequencing and annotation.</title>
        <authorList>
            <consortium name="The Broad Institute Genomics Platform"/>
            <consortium name="The Broad Institute Genome Sequencing Center for Infectious Disease"/>
            <person name="Wu L."/>
            <person name="Ma J."/>
        </authorList>
    </citation>
    <scope>NUCLEOTIDE SEQUENCE [LARGE SCALE GENOMIC DNA]</scope>
    <source>
        <strain evidence="2 3">JCM 5052</strain>
    </source>
</reference>
<evidence type="ECO:0008006" key="4">
    <source>
        <dbReference type="Google" id="ProtNLM"/>
    </source>
</evidence>
<name>A0ABN1EV01_9ACTN</name>
<dbReference type="EMBL" id="BAAABZ010000099">
    <property type="protein sequence ID" value="GAA0575136.1"/>
    <property type="molecule type" value="Genomic_DNA"/>
</dbReference>
<protein>
    <recommendedName>
        <fullName evidence="4">Secreted protein</fullName>
    </recommendedName>
</protein>
<keyword evidence="1" id="KW-0732">Signal</keyword>
<dbReference type="Proteomes" id="UP001501576">
    <property type="component" value="Unassembled WGS sequence"/>
</dbReference>
<evidence type="ECO:0000256" key="1">
    <source>
        <dbReference type="SAM" id="SignalP"/>
    </source>
</evidence>
<dbReference type="RefSeq" id="WP_346161790.1">
    <property type="nucleotide sequence ID" value="NZ_BAAABZ010000099.1"/>
</dbReference>
<accession>A0ABN1EV01</accession>
<feature type="signal peptide" evidence="1">
    <location>
        <begin position="1"/>
        <end position="20"/>
    </location>
</feature>
<evidence type="ECO:0000313" key="3">
    <source>
        <dbReference type="Proteomes" id="UP001501576"/>
    </source>
</evidence>
<evidence type="ECO:0000313" key="2">
    <source>
        <dbReference type="EMBL" id="GAA0575136.1"/>
    </source>
</evidence>
<sequence>MVRARTSLLLAAAVPLTVTAAAVALKAGAWELTASRHAIRLHPKPRPGCPDCKGEGGWWSEGPYPGGEMCWCWDRPVPTLRLLPVRAPWPDEPPF</sequence>